<dbReference type="InterPro" id="IPR029016">
    <property type="entry name" value="GAF-like_dom_sf"/>
</dbReference>
<dbReference type="eggNOG" id="COG3437">
    <property type="taxonomic scope" value="Bacteria"/>
</dbReference>
<evidence type="ECO:0000259" key="2">
    <source>
        <dbReference type="PROSITE" id="PS51832"/>
    </source>
</evidence>
<dbReference type="SMART" id="SM00471">
    <property type="entry name" value="HDc"/>
    <property type="match status" value="1"/>
</dbReference>
<name>A0A1N6NKP3_9GAMM</name>
<dbReference type="Gene3D" id="1.10.3210.10">
    <property type="entry name" value="Hypothetical protein af1432"/>
    <property type="match status" value="2"/>
</dbReference>
<evidence type="ECO:0000256" key="1">
    <source>
        <dbReference type="SAM" id="Phobius"/>
    </source>
</evidence>
<dbReference type="Gene3D" id="6.10.340.10">
    <property type="match status" value="1"/>
</dbReference>
<dbReference type="eggNOG" id="COG2206">
    <property type="taxonomic scope" value="Bacteria"/>
</dbReference>
<organism evidence="3 4">
    <name type="scientific">Marinobacterium stanieri</name>
    <dbReference type="NCBI Taxonomy" id="49186"/>
    <lineage>
        <taxon>Bacteria</taxon>
        <taxon>Pseudomonadati</taxon>
        <taxon>Pseudomonadota</taxon>
        <taxon>Gammaproteobacteria</taxon>
        <taxon>Oceanospirillales</taxon>
        <taxon>Oceanospirillaceae</taxon>
        <taxon>Marinobacterium</taxon>
    </lineage>
</organism>
<evidence type="ECO:0000313" key="4">
    <source>
        <dbReference type="Proteomes" id="UP000186895"/>
    </source>
</evidence>
<proteinExistence type="predicted"/>
<dbReference type="SUPFAM" id="SSF103190">
    <property type="entry name" value="Sensory domain-like"/>
    <property type="match status" value="1"/>
</dbReference>
<dbReference type="PANTHER" id="PTHR45228">
    <property type="entry name" value="CYCLIC DI-GMP PHOSPHODIESTERASE TM_0186-RELATED"/>
    <property type="match status" value="1"/>
</dbReference>
<dbReference type="GO" id="GO:0008081">
    <property type="term" value="F:phosphoric diester hydrolase activity"/>
    <property type="evidence" value="ECO:0007669"/>
    <property type="project" value="UniProtKB-ARBA"/>
</dbReference>
<dbReference type="RefSeq" id="WP_076460376.1">
    <property type="nucleotide sequence ID" value="NZ_FTMN01000001.1"/>
</dbReference>
<dbReference type="CDD" id="cd00077">
    <property type="entry name" value="HDc"/>
    <property type="match status" value="1"/>
</dbReference>
<dbReference type="Proteomes" id="UP000186895">
    <property type="component" value="Unassembled WGS sequence"/>
</dbReference>
<protein>
    <submittedName>
        <fullName evidence="3">HAMP domain-containing protein</fullName>
    </submittedName>
</protein>
<dbReference type="SUPFAM" id="SSF109604">
    <property type="entry name" value="HD-domain/PDEase-like"/>
    <property type="match status" value="2"/>
</dbReference>
<sequence length="952" mass="107689">MALSRRGFPLQWVMVTVIVGITLLLSAILITRAYIDQRDLLLEAAESSSEHLAGRLDSANLSLLAPVQNSIQLLVHDTLLEARSLEQRLERLPLLVQVLQSNPVTSAIYAGYPDKDFVLLRQLKSDRVRQLLNAPEQAMWMVQSVDHIDTDRVERYWLFFDSKMALVERREVPDYSFDPTLRPWYEEAQGKSEPVLTSPYLFFTTREVGVTLSRQSASGGVVGIDASVEEISRELAALKPKGAHRLVVVDPTGTVVAWPDLNAMLIQQGKDVRLANLGELGVPALEKMRAVSKLDGRMVQFNEGEEQWFGLRQPLLAMQGASLELLMAVPASELLAGIRDRRQAYVYWALSITLLALFIGAAMAYRLTRPLDRLSSWVRELARFDFSRSGIKPSGVREVNQLNEVLGGMANAIRHFQAISHTLAREQQLERMLPGVAEHLKASIEAEESSIYLLDPETSTLTLASGREESTRLPRTVKGDSNNSKMLGAQLEKALPDGQGHWLVTPLKGREIEPAGFMVLRITDTDPKAQQALANFVDELSGSAATAIETRQLIEAQKRLLDAIVHLLADAIDAKSPHTSGHCERVPELAQMMVDEACKSSDGEFERFQMSEEQRYEFHLAAWLHDCGKITTPEYVLDKSVKLDALYNRIHEVRTRFEVLWRDAEIRYLKGLLAQENEAGLHERLLQEQASLQADFERVARLNLGAESVTDEDLADVHRIAQRTWERNFDKRLGLAEIELERMPSEGELPVTEPLLSDRPEHLVSWNGRRPPVEADNPDNVWGFDMKLPQHQQNLGEIYNLTQRYGTLTPEERFSINNHIVQTIRMLTSLPLPRQLRRMPEIAGNHHERVDGQGYPRRLHAGELSIPERIMALADVFEALTAADRPYKKAKTLSESLRILAFMARDGHLDRAVFKLFLESEVYLEYARRYLPEEQIDTVDRRQLWLLAKGEG</sequence>
<dbReference type="Gene3D" id="3.30.450.40">
    <property type="match status" value="1"/>
</dbReference>
<dbReference type="InterPro" id="IPR037522">
    <property type="entry name" value="HD_GYP_dom"/>
</dbReference>
<dbReference type="InterPro" id="IPR029151">
    <property type="entry name" value="Sensor-like_sf"/>
</dbReference>
<dbReference type="Pfam" id="PF13487">
    <property type="entry name" value="HD_5"/>
    <property type="match status" value="1"/>
</dbReference>
<dbReference type="Gene3D" id="3.30.450.20">
    <property type="entry name" value="PAS domain"/>
    <property type="match status" value="2"/>
</dbReference>
<feature type="transmembrane region" description="Helical" evidence="1">
    <location>
        <begin position="12"/>
        <end position="35"/>
    </location>
</feature>
<reference evidence="3 4" key="1">
    <citation type="submission" date="2017-01" db="EMBL/GenBank/DDBJ databases">
        <authorList>
            <person name="Mah S.A."/>
            <person name="Swanson W.J."/>
            <person name="Moy G.W."/>
            <person name="Vacquier V.D."/>
        </authorList>
    </citation>
    <scope>NUCLEOTIDE SEQUENCE [LARGE SCALE GENOMIC DNA]</scope>
    <source>
        <strain evidence="3 4">DSM 7027</strain>
    </source>
</reference>
<feature type="transmembrane region" description="Helical" evidence="1">
    <location>
        <begin position="345"/>
        <end position="365"/>
    </location>
</feature>
<dbReference type="EMBL" id="FTMN01000001">
    <property type="protein sequence ID" value="SIP92728.1"/>
    <property type="molecule type" value="Genomic_DNA"/>
</dbReference>
<accession>A0A1N6NKP3</accession>
<dbReference type="SUPFAM" id="SSF55781">
    <property type="entry name" value="GAF domain-like"/>
    <property type="match status" value="1"/>
</dbReference>
<feature type="domain" description="HD-GYP" evidence="2">
    <location>
        <begin position="714"/>
        <end position="932"/>
    </location>
</feature>
<dbReference type="PROSITE" id="PS51832">
    <property type="entry name" value="HD_GYP"/>
    <property type="match status" value="1"/>
</dbReference>
<gene>
    <name evidence="3" type="ORF">SAMN05421647_101398</name>
</gene>
<dbReference type="InterPro" id="IPR003607">
    <property type="entry name" value="HD/PDEase_dom"/>
</dbReference>
<keyword evidence="4" id="KW-1185">Reference proteome</keyword>
<keyword evidence="1" id="KW-0812">Transmembrane</keyword>
<dbReference type="InterPro" id="IPR052020">
    <property type="entry name" value="Cyclic_di-GMP/3'3'-cGAMP_PDE"/>
</dbReference>
<dbReference type="AlphaFoldDB" id="A0A1N6NKP3"/>
<dbReference type="STRING" id="49186.SAMN05421647_101398"/>
<keyword evidence="1" id="KW-1133">Transmembrane helix</keyword>
<keyword evidence="1" id="KW-0472">Membrane</keyword>
<evidence type="ECO:0000313" key="3">
    <source>
        <dbReference type="EMBL" id="SIP92728.1"/>
    </source>
</evidence>
<dbReference type="PANTHER" id="PTHR45228:SF5">
    <property type="entry name" value="CYCLIC DI-GMP PHOSPHODIESTERASE VC_1348-RELATED"/>
    <property type="match status" value="1"/>
</dbReference>